<dbReference type="PANTHER" id="PTHR42891">
    <property type="entry name" value="D-GLYCERO-BETA-D-MANNO-HEPTOSE-1,7-BISPHOSPHATE 7-PHOSPHATASE"/>
    <property type="match status" value="1"/>
</dbReference>
<evidence type="ECO:0000256" key="6">
    <source>
        <dbReference type="ARBA" id="ARBA00023277"/>
    </source>
</evidence>
<gene>
    <name evidence="8" type="primary">hisB_1</name>
    <name evidence="8" type="ORF">LMG18091_01425</name>
</gene>
<dbReference type="Gene3D" id="3.40.50.1000">
    <property type="entry name" value="HAD superfamily/HAD-like"/>
    <property type="match status" value="1"/>
</dbReference>
<dbReference type="NCBIfam" id="TIGR01656">
    <property type="entry name" value="Histidinol-ppas"/>
    <property type="match status" value="1"/>
</dbReference>
<dbReference type="AlphaFoldDB" id="A0AAD2AW21"/>
<proteinExistence type="inferred from homology"/>
<comment type="similarity">
    <text evidence="2">Belongs to the GmhB family.</text>
</comment>
<dbReference type="InterPro" id="IPR004446">
    <property type="entry name" value="Heptose_bisP_phosphatase"/>
</dbReference>
<keyword evidence="3" id="KW-0963">Cytoplasm</keyword>
<organism evidence="8 9">
    <name type="scientific">Ralstonia wenshanensis</name>
    <dbReference type="NCBI Taxonomy" id="2842456"/>
    <lineage>
        <taxon>Bacteria</taxon>
        <taxon>Pseudomonadati</taxon>
        <taxon>Pseudomonadota</taxon>
        <taxon>Betaproteobacteria</taxon>
        <taxon>Burkholderiales</taxon>
        <taxon>Burkholderiaceae</taxon>
        <taxon>Ralstonia</taxon>
    </lineage>
</organism>
<dbReference type="NCBIfam" id="TIGR01662">
    <property type="entry name" value="HAD-SF-IIIA"/>
    <property type="match status" value="1"/>
</dbReference>
<dbReference type="Pfam" id="PF13242">
    <property type="entry name" value="Hydrolase_like"/>
    <property type="match status" value="1"/>
</dbReference>
<dbReference type="SUPFAM" id="SSF56784">
    <property type="entry name" value="HAD-like"/>
    <property type="match status" value="1"/>
</dbReference>
<evidence type="ECO:0000313" key="9">
    <source>
        <dbReference type="Proteomes" id="UP001189915"/>
    </source>
</evidence>
<dbReference type="RefSeq" id="WP_316869144.1">
    <property type="nucleotide sequence ID" value="NZ_CATWAF010000002.1"/>
</dbReference>
<evidence type="ECO:0000256" key="2">
    <source>
        <dbReference type="ARBA" id="ARBA00005628"/>
    </source>
</evidence>
<evidence type="ECO:0000313" key="8">
    <source>
        <dbReference type="EMBL" id="CAJ0691310.1"/>
    </source>
</evidence>
<dbReference type="PANTHER" id="PTHR42891:SF1">
    <property type="entry name" value="D-GLYCERO-BETA-D-MANNO-HEPTOSE-1,7-BISPHOSPHATE 7-PHOSPHATASE"/>
    <property type="match status" value="1"/>
</dbReference>
<evidence type="ECO:0000256" key="4">
    <source>
        <dbReference type="ARBA" id="ARBA00022723"/>
    </source>
</evidence>
<dbReference type="GO" id="GO:0046872">
    <property type="term" value="F:metal ion binding"/>
    <property type="evidence" value="ECO:0007669"/>
    <property type="project" value="UniProtKB-KW"/>
</dbReference>
<evidence type="ECO:0000256" key="7">
    <source>
        <dbReference type="ARBA" id="ARBA00031828"/>
    </source>
</evidence>
<keyword evidence="4" id="KW-0479">Metal-binding</keyword>
<reference evidence="8 9" key="1">
    <citation type="submission" date="2023-07" db="EMBL/GenBank/DDBJ databases">
        <authorList>
            <person name="Peeters C."/>
        </authorList>
    </citation>
    <scope>NUCLEOTIDE SEQUENCE [LARGE SCALE GENOMIC DNA]</scope>
    <source>
        <strain evidence="8 9">LMG 18091</strain>
    </source>
</reference>
<accession>A0AAD2AW21</accession>
<dbReference type="CDD" id="cd07503">
    <property type="entry name" value="HAD_HisB-N"/>
    <property type="match status" value="1"/>
</dbReference>
<protein>
    <recommendedName>
        <fullName evidence="7">D,D-heptose 1,7-bisphosphate phosphatase</fullName>
    </recommendedName>
</protein>
<dbReference type="GO" id="GO:0005975">
    <property type="term" value="P:carbohydrate metabolic process"/>
    <property type="evidence" value="ECO:0007669"/>
    <property type="project" value="InterPro"/>
</dbReference>
<dbReference type="InterPro" id="IPR006543">
    <property type="entry name" value="Histidinol-phos"/>
</dbReference>
<dbReference type="GO" id="GO:0016791">
    <property type="term" value="F:phosphatase activity"/>
    <property type="evidence" value="ECO:0007669"/>
    <property type="project" value="InterPro"/>
</dbReference>
<keyword evidence="6" id="KW-0119">Carbohydrate metabolism</keyword>
<evidence type="ECO:0000256" key="1">
    <source>
        <dbReference type="ARBA" id="ARBA00004496"/>
    </source>
</evidence>
<keyword evidence="9" id="KW-1185">Reference proteome</keyword>
<sequence>MALMRAPLRLRPSPAVFLDKDGTLLEDVPYNVDPARIALAPGAGEGLRMLAATGLPLVVVSNQPGVALGYFSEEALDAVALRLGELFALHGATLSGFYFCPHVPADDGSVNCACRKPADGLLRQAAAAHSLTLEGSWMIGDILNDVEAGRRAGCQTILIANGNETLWQPGPLRVPDYIVGRFDEAAAIVIAQQGWHAAHTQHLRAVA</sequence>
<keyword evidence="5 8" id="KW-0378">Hydrolase</keyword>
<dbReference type="InterPro" id="IPR006549">
    <property type="entry name" value="HAD-SF_hydro_IIIA"/>
</dbReference>
<comment type="subcellular location">
    <subcellularLocation>
        <location evidence="1">Cytoplasm</location>
    </subcellularLocation>
</comment>
<dbReference type="EMBL" id="CATWAF010000002">
    <property type="protein sequence ID" value="CAJ0691310.1"/>
    <property type="molecule type" value="Genomic_DNA"/>
</dbReference>
<dbReference type="Proteomes" id="UP001189915">
    <property type="component" value="Unassembled WGS sequence"/>
</dbReference>
<comment type="caution">
    <text evidence="8">The sequence shown here is derived from an EMBL/GenBank/DDBJ whole genome shotgun (WGS) entry which is preliminary data.</text>
</comment>
<evidence type="ECO:0000256" key="3">
    <source>
        <dbReference type="ARBA" id="ARBA00022490"/>
    </source>
</evidence>
<dbReference type="InterPro" id="IPR036412">
    <property type="entry name" value="HAD-like_sf"/>
</dbReference>
<dbReference type="InterPro" id="IPR023214">
    <property type="entry name" value="HAD_sf"/>
</dbReference>
<dbReference type="GO" id="GO:0005737">
    <property type="term" value="C:cytoplasm"/>
    <property type="evidence" value="ECO:0007669"/>
    <property type="project" value="UniProtKB-SubCell"/>
</dbReference>
<name>A0AAD2AW21_9RALS</name>
<evidence type="ECO:0000256" key="5">
    <source>
        <dbReference type="ARBA" id="ARBA00022801"/>
    </source>
</evidence>